<comment type="caution">
    <text evidence="7">The sequence shown here is derived from an EMBL/GenBank/DDBJ whole genome shotgun (WGS) entry which is preliminary data.</text>
</comment>
<comment type="subcellular location">
    <subcellularLocation>
        <location evidence="4">Nucleus</location>
    </subcellularLocation>
</comment>
<dbReference type="GO" id="GO:0003677">
    <property type="term" value="F:DNA binding"/>
    <property type="evidence" value="ECO:0007669"/>
    <property type="project" value="UniProtKB-UniRule"/>
</dbReference>
<feature type="compositionally biased region" description="Polar residues" evidence="5">
    <location>
        <begin position="470"/>
        <end position="482"/>
    </location>
</feature>
<dbReference type="SUPFAM" id="SSF46689">
    <property type="entry name" value="Homeodomain-like"/>
    <property type="match status" value="1"/>
</dbReference>
<dbReference type="Gene3D" id="1.10.10.60">
    <property type="entry name" value="Homeodomain-like"/>
    <property type="match status" value="1"/>
</dbReference>
<dbReference type="InterPro" id="IPR050224">
    <property type="entry name" value="TALE_homeobox"/>
</dbReference>
<sequence>MQEQQQQQQNQHRWMGPPQKQGPMPGAPGNFFGGKSMYPGAAYPMGMSQPAHPHPHHMSHLHHHPHPHHPHHHMGPPGPHSAPVRPPADSPLDQGYFSNESAGNCSSGSAPSPAFTTSSMSSFSSISTMMPADQSSSSVQMQQQQQQKSSMMQSQQQHQGMPNGRPQSQKSVHFADMPTDTSPPAYPQDPTAVSSASSDVKPVFGQSQPTSSTTPPDCAFEVDGSGCSTVSASNGQPKSGKILPRFNHSSKSGAAPYTVPNQGMMMGPSQHPGSSPSHGHPAPPHPPPNYDFSNRSSCALSGNNKPGGGRDSISPGEAMQAEFGSRPSSQTNIGDGSFFMDSNNGIPKSEGGMADFPPPPPLAGQPGSGDFSSNNMHQARYGTGMDQFTSMQQHQMQQQQQQPPPPPPPHFHESVHPHPSHLPPQHPHQHQPHPNSQPQFSSCSHSGQPPDFEAMHHNHPHNPQPSPHNASMQIAPNGSQPSPGGFQMPLAMSTPLSGARPGPSPRMGGPAGPNSSYGPHMYPQNYEGYNPYHTDMYSQQNRWRGSGAPEEQHQHQQLQVQVGGMPHPQHHMGTVPPSPMKGGVMQGPHPHPPGLPHMQPSPTPGAAAPMGPGPPNPPHPSSMPHPHPHQMSEMNGGMMGGPPSSSTSSSCAGPPPPHPNMAPGPHPEYGPCMGMNCTACKMAQTGTPPGHPQHPHMGPLGDPGKCHPCKGNGMPMVGGMPPPPPLPPHHLNHHGSHPHQPHQHPPPNHSGAPLPPPPPGGPQHMGPCQGPNCAACKVSQAHRPQMLSSQQKFIQHLIMDEGNAAYRSHPLFPLLRDLVIAEMNFDNPQFHYQQLLSLLPNDFHKLLQNFLHRNPPSGHYQSNQAVESVIMDSLRLAHSNLVDKIRLRQEMEKMKANSSASLRSMEEFCQKFDHSVNGPMGRPMPNTVGTMGMGHPMAGYEGSYMQPGMPHLGQYRPMKDGQDLLGETALSAASAAQQGKTESKKHPSLPKEAVAMMMEWLRNHKDNPYPNDDEKAMLIKQTGLSINQINYWFTNARRRILPKWAQCKT</sequence>
<feature type="compositionally biased region" description="Low complexity" evidence="5">
    <location>
        <begin position="263"/>
        <end position="280"/>
    </location>
</feature>
<dbReference type="CDD" id="cd00086">
    <property type="entry name" value="homeodomain"/>
    <property type="match status" value="1"/>
</dbReference>
<feature type="compositionally biased region" description="Low complexity" evidence="5">
    <location>
        <begin position="631"/>
        <end position="652"/>
    </location>
</feature>
<gene>
    <name evidence="7" type="ORF">ElyMa_001061800</name>
</gene>
<feature type="DNA-binding region" description="Homeobox" evidence="4">
    <location>
        <begin position="982"/>
        <end position="1044"/>
    </location>
</feature>
<feature type="region of interest" description="Disordered" evidence="5">
    <location>
        <begin position="718"/>
        <end position="766"/>
    </location>
</feature>
<dbReference type="Proteomes" id="UP000762676">
    <property type="component" value="Unassembled WGS sequence"/>
</dbReference>
<evidence type="ECO:0000259" key="6">
    <source>
        <dbReference type="PROSITE" id="PS50071"/>
    </source>
</evidence>
<name>A0AAV4HRM7_9GAST</name>
<evidence type="ECO:0000256" key="5">
    <source>
        <dbReference type="SAM" id="MobiDB-lite"/>
    </source>
</evidence>
<feature type="compositionally biased region" description="Basic residues" evidence="5">
    <location>
        <begin position="730"/>
        <end position="742"/>
    </location>
</feature>
<dbReference type="PANTHER" id="PTHR11850">
    <property type="entry name" value="HOMEOBOX PROTEIN TRANSCRIPTION FACTORS"/>
    <property type="match status" value="1"/>
</dbReference>
<feature type="compositionally biased region" description="Low complexity" evidence="5">
    <location>
        <begin position="392"/>
        <end position="401"/>
    </location>
</feature>
<keyword evidence="3 4" id="KW-0539">Nucleus</keyword>
<feature type="region of interest" description="Disordered" evidence="5">
    <location>
        <begin position="539"/>
        <end position="662"/>
    </location>
</feature>
<feature type="domain" description="Homeobox" evidence="6">
    <location>
        <begin position="980"/>
        <end position="1043"/>
    </location>
</feature>
<dbReference type="AlphaFoldDB" id="A0AAV4HRM7"/>
<evidence type="ECO:0000256" key="1">
    <source>
        <dbReference type="ARBA" id="ARBA00023125"/>
    </source>
</evidence>
<proteinExistence type="predicted"/>
<dbReference type="InterPro" id="IPR008422">
    <property type="entry name" value="KN_HD"/>
</dbReference>
<dbReference type="Pfam" id="PF05920">
    <property type="entry name" value="Homeobox_KN"/>
    <property type="match status" value="1"/>
</dbReference>
<accession>A0AAV4HRM7</accession>
<feature type="compositionally biased region" description="Low complexity" evidence="5">
    <location>
        <begin position="1"/>
        <end position="29"/>
    </location>
</feature>
<dbReference type="PROSITE" id="PS50071">
    <property type="entry name" value="HOMEOBOX_2"/>
    <property type="match status" value="1"/>
</dbReference>
<keyword evidence="8" id="KW-1185">Reference proteome</keyword>
<evidence type="ECO:0000256" key="2">
    <source>
        <dbReference type="ARBA" id="ARBA00023155"/>
    </source>
</evidence>
<evidence type="ECO:0000313" key="7">
    <source>
        <dbReference type="EMBL" id="GFS00053.1"/>
    </source>
</evidence>
<feature type="compositionally biased region" description="Pro residues" evidence="5">
    <location>
        <begin position="743"/>
        <end position="761"/>
    </location>
</feature>
<reference evidence="7 8" key="1">
    <citation type="journal article" date="2021" name="Elife">
        <title>Chloroplast acquisition without the gene transfer in kleptoplastic sea slugs, Plakobranchus ocellatus.</title>
        <authorList>
            <person name="Maeda T."/>
            <person name="Takahashi S."/>
            <person name="Yoshida T."/>
            <person name="Shimamura S."/>
            <person name="Takaki Y."/>
            <person name="Nagai Y."/>
            <person name="Toyoda A."/>
            <person name="Suzuki Y."/>
            <person name="Arimoto A."/>
            <person name="Ishii H."/>
            <person name="Satoh N."/>
            <person name="Nishiyama T."/>
            <person name="Hasebe M."/>
            <person name="Maruyama T."/>
            <person name="Minagawa J."/>
            <person name="Obokata J."/>
            <person name="Shigenobu S."/>
        </authorList>
    </citation>
    <scope>NUCLEOTIDE SEQUENCE [LARGE SCALE GENOMIC DNA]</scope>
</reference>
<evidence type="ECO:0000313" key="8">
    <source>
        <dbReference type="Proteomes" id="UP000762676"/>
    </source>
</evidence>
<feature type="compositionally biased region" description="Polar residues" evidence="5">
    <location>
        <begin position="226"/>
        <end position="237"/>
    </location>
</feature>
<feature type="region of interest" description="Disordered" evidence="5">
    <location>
        <begin position="971"/>
        <end position="990"/>
    </location>
</feature>
<feature type="compositionally biased region" description="Basic residues" evidence="5">
    <location>
        <begin position="53"/>
        <end position="74"/>
    </location>
</feature>
<feature type="region of interest" description="Disordered" evidence="5">
    <location>
        <begin position="1"/>
        <end position="522"/>
    </location>
</feature>
<protein>
    <submittedName>
        <fullName evidence="7">Homeobox protein TGIF2LX</fullName>
    </submittedName>
</protein>
<feature type="compositionally biased region" description="Low complexity" evidence="5">
    <location>
        <begin position="432"/>
        <end position="442"/>
    </location>
</feature>
<evidence type="ECO:0000256" key="3">
    <source>
        <dbReference type="ARBA" id="ARBA00023242"/>
    </source>
</evidence>
<dbReference type="SMART" id="SM00389">
    <property type="entry name" value="HOX"/>
    <property type="match status" value="1"/>
</dbReference>
<evidence type="ECO:0000256" key="4">
    <source>
        <dbReference type="PROSITE-ProRule" id="PRU00108"/>
    </source>
</evidence>
<feature type="compositionally biased region" description="Polar residues" evidence="5">
    <location>
        <begin position="205"/>
        <end position="215"/>
    </location>
</feature>
<feature type="compositionally biased region" description="Low complexity" evidence="5">
    <location>
        <begin position="106"/>
        <end position="159"/>
    </location>
</feature>
<keyword evidence="1 4" id="KW-0238">DNA-binding</keyword>
<organism evidence="7 8">
    <name type="scientific">Elysia marginata</name>
    <dbReference type="NCBI Taxonomy" id="1093978"/>
    <lineage>
        <taxon>Eukaryota</taxon>
        <taxon>Metazoa</taxon>
        <taxon>Spiralia</taxon>
        <taxon>Lophotrochozoa</taxon>
        <taxon>Mollusca</taxon>
        <taxon>Gastropoda</taxon>
        <taxon>Heterobranchia</taxon>
        <taxon>Euthyneura</taxon>
        <taxon>Panpulmonata</taxon>
        <taxon>Sacoglossa</taxon>
        <taxon>Placobranchoidea</taxon>
        <taxon>Plakobranchidae</taxon>
        <taxon>Elysia</taxon>
    </lineage>
</organism>
<dbReference type="InterPro" id="IPR009057">
    <property type="entry name" value="Homeodomain-like_sf"/>
</dbReference>
<feature type="compositionally biased region" description="Pro residues" evidence="5">
    <location>
        <begin position="76"/>
        <end position="89"/>
    </location>
</feature>
<feature type="compositionally biased region" description="Pro residues" evidence="5">
    <location>
        <begin position="589"/>
        <end position="603"/>
    </location>
</feature>
<dbReference type="GO" id="GO:0006355">
    <property type="term" value="P:regulation of DNA-templated transcription"/>
    <property type="evidence" value="ECO:0007669"/>
    <property type="project" value="InterPro"/>
</dbReference>
<feature type="compositionally biased region" description="Polar residues" evidence="5">
    <location>
        <begin position="326"/>
        <end position="346"/>
    </location>
</feature>
<dbReference type="InterPro" id="IPR001356">
    <property type="entry name" value="HD"/>
</dbReference>
<feature type="compositionally biased region" description="Pro residues" evidence="5">
    <location>
        <begin position="653"/>
        <end position="662"/>
    </location>
</feature>
<feature type="compositionally biased region" description="Pro residues" evidence="5">
    <location>
        <begin position="611"/>
        <end position="625"/>
    </location>
</feature>
<dbReference type="EMBL" id="BMAT01002141">
    <property type="protein sequence ID" value="GFS00053.1"/>
    <property type="molecule type" value="Genomic_DNA"/>
</dbReference>
<dbReference type="GO" id="GO:0005634">
    <property type="term" value="C:nucleus"/>
    <property type="evidence" value="ECO:0007669"/>
    <property type="project" value="UniProtKB-SubCell"/>
</dbReference>
<feature type="compositionally biased region" description="Polar residues" evidence="5">
    <location>
        <begin position="96"/>
        <end position="105"/>
    </location>
</feature>
<keyword evidence="2 4" id="KW-0371">Homeobox</keyword>
<feature type="compositionally biased region" description="Polar residues" evidence="5">
    <location>
        <begin position="291"/>
        <end position="304"/>
    </location>
</feature>